<accession>A0A8K0DMF9</accession>
<protein>
    <recommendedName>
        <fullName evidence="1">DDE-1 domain-containing protein</fullName>
    </recommendedName>
</protein>
<dbReference type="PANTHER" id="PTHR19303">
    <property type="entry name" value="TRANSPOSON"/>
    <property type="match status" value="1"/>
</dbReference>
<evidence type="ECO:0000313" key="2">
    <source>
        <dbReference type="EMBL" id="KAF2906021.1"/>
    </source>
</evidence>
<dbReference type="InterPro" id="IPR050863">
    <property type="entry name" value="CenT-Element_Derived"/>
</dbReference>
<proteinExistence type="predicted"/>
<dbReference type="AlphaFoldDB" id="A0A8K0DMF9"/>
<reference evidence="2" key="1">
    <citation type="submission" date="2019-08" db="EMBL/GenBank/DDBJ databases">
        <title>The genome of the North American firefly Photinus pyralis.</title>
        <authorList>
            <consortium name="Photinus pyralis genome working group"/>
            <person name="Fallon T.R."/>
            <person name="Sander Lower S.E."/>
            <person name="Weng J.-K."/>
        </authorList>
    </citation>
    <scope>NUCLEOTIDE SEQUENCE</scope>
    <source>
        <strain evidence="2">TRF0915ILg1</strain>
        <tissue evidence="2">Whole body</tissue>
    </source>
</reference>
<dbReference type="Pfam" id="PF03184">
    <property type="entry name" value="DDE_1"/>
    <property type="match status" value="1"/>
</dbReference>
<comment type="caution">
    <text evidence="2">The sequence shown here is derived from an EMBL/GenBank/DDBJ whole genome shotgun (WGS) entry which is preliminary data.</text>
</comment>
<gene>
    <name evidence="2" type="ORF">ILUMI_00156</name>
</gene>
<evidence type="ECO:0000313" key="3">
    <source>
        <dbReference type="Proteomes" id="UP000801492"/>
    </source>
</evidence>
<keyword evidence="3" id="KW-1185">Reference proteome</keyword>
<evidence type="ECO:0000259" key="1">
    <source>
        <dbReference type="Pfam" id="PF03184"/>
    </source>
</evidence>
<dbReference type="GO" id="GO:0003677">
    <property type="term" value="F:DNA binding"/>
    <property type="evidence" value="ECO:0007669"/>
    <property type="project" value="TreeGrafter"/>
</dbReference>
<dbReference type="PANTHER" id="PTHR19303:SF74">
    <property type="entry name" value="POGO TRANSPOSABLE ELEMENT WITH KRAB DOMAIN"/>
    <property type="match status" value="1"/>
</dbReference>
<dbReference type="OrthoDB" id="4327074at2759"/>
<feature type="domain" description="DDE-1" evidence="1">
    <location>
        <begin position="218"/>
        <end position="310"/>
    </location>
</feature>
<sequence length="404" mass="46363">MVRTYKKTTRWNIPSELFQKSAQAVQEEKISMRDTAARYGVNFIALNRYVRKSSAAKKLNNVVTLGYTLHKKVFTKDQEEEQFQTSASSHTNKPLALVRYHTNLSIRKPEANTFNRYSVSLFFDNLGKVYDIYKFGFNKVYNVNETGLTTVQKPSKIIATKETKQVRAIISAERGQLVTLALAVSASGNSTPRFPIFPRKNLKNVILTKALPGCVGVVHSSRWMTSKNFLLFIKHFVQFVQFVQCSQEQPVLLILDNHESHLPIPVLNICKSNGVALSFPPHTSHKLQPVNRTVFGPLKRYFNRRWIVEIQFRTDYKCSKQIPKETLPHALTPNNLQKGFFITGIWLYNQEVFGYDEFLPSETAGVRRRKKSSAILTDTLIKSALEQEARLRDSKKKIALQKRF</sequence>
<organism evidence="2 3">
    <name type="scientific">Ignelater luminosus</name>
    <name type="common">Cucubano</name>
    <name type="synonym">Pyrophorus luminosus</name>
    <dbReference type="NCBI Taxonomy" id="2038154"/>
    <lineage>
        <taxon>Eukaryota</taxon>
        <taxon>Metazoa</taxon>
        <taxon>Ecdysozoa</taxon>
        <taxon>Arthropoda</taxon>
        <taxon>Hexapoda</taxon>
        <taxon>Insecta</taxon>
        <taxon>Pterygota</taxon>
        <taxon>Neoptera</taxon>
        <taxon>Endopterygota</taxon>
        <taxon>Coleoptera</taxon>
        <taxon>Polyphaga</taxon>
        <taxon>Elateriformia</taxon>
        <taxon>Elateroidea</taxon>
        <taxon>Elateridae</taxon>
        <taxon>Agrypninae</taxon>
        <taxon>Pyrophorini</taxon>
        <taxon>Ignelater</taxon>
    </lineage>
</organism>
<name>A0A8K0DMF9_IGNLU</name>
<dbReference type="Proteomes" id="UP000801492">
    <property type="component" value="Unassembled WGS sequence"/>
</dbReference>
<dbReference type="GO" id="GO:0005634">
    <property type="term" value="C:nucleus"/>
    <property type="evidence" value="ECO:0007669"/>
    <property type="project" value="TreeGrafter"/>
</dbReference>
<dbReference type="InterPro" id="IPR004875">
    <property type="entry name" value="DDE_SF_endonuclease_dom"/>
</dbReference>
<dbReference type="EMBL" id="VTPC01000076">
    <property type="protein sequence ID" value="KAF2906021.1"/>
    <property type="molecule type" value="Genomic_DNA"/>
</dbReference>